<feature type="domain" description="NmrA-like" evidence="1">
    <location>
        <begin position="3"/>
        <end position="237"/>
    </location>
</feature>
<organism evidence="2">
    <name type="scientific">marine metagenome</name>
    <dbReference type="NCBI Taxonomy" id="408172"/>
    <lineage>
        <taxon>unclassified sequences</taxon>
        <taxon>metagenomes</taxon>
        <taxon>ecological metagenomes</taxon>
    </lineage>
</organism>
<gene>
    <name evidence="2" type="ORF">METZ01_LOCUS61137</name>
</gene>
<evidence type="ECO:0000313" key="2">
    <source>
        <dbReference type="EMBL" id="SVA08283.1"/>
    </source>
</evidence>
<dbReference type="PANTHER" id="PTHR43162:SF1">
    <property type="entry name" value="PRESTALK A DIFFERENTIATION PROTEIN A"/>
    <property type="match status" value="1"/>
</dbReference>
<evidence type="ECO:0000259" key="1">
    <source>
        <dbReference type="Pfam" id="PF05368"/>
    </source>
</evidence>
<dbReference type="SUPFAM" id="SSF51735">
    <property type="entry name" value="NAD(P)-binding Rossmann-fold domains"/>
    <property type="match status" value="1"/>
</dbReference>
<dbReference type="AlphaFoldDB" id="A0A381T3L4"/>
<dbReference type="InterPro" id="IPR008030">
    <property type="entry name" value="NmrA-like"/>
</dbReference>
<name>A0A381T3L4_9ZZZZ</name>
<dbReference type="Gene3D" id="3.40.50.720">
    <property type="entry name" value="NAD(P)-binding Rossmann-like Domain"/>
    <property type="match status" value="1"/>
</dbReference>
<protein>
    <recommendedName>
        <fullName evidence="1">NmrA-like domain-containing protein</fullName>
    </recommendedName>
</protein>
<sequence length="317" mass="35916">MTLVTVLSASGRPGLAQVRQLIKAGYDVRATTRDPSRLKQFDNIEIIRADYNDPDSIYEACLGADTVFYTRPSFEESHKALDFAATVGSSAKRANVRRLIYNTCCWGPPDELGEVGQAGYDGVKLMINTLMQGGVQTTTFQPVLFMDNLLTDWARKDIKKNDIYTYPHNPNLEASWICLDDVAKFMIAAIDRDDLIGRRINIGGPEVFTPPRVADLLSGHFGRPILYKELGLEDFSNRLYDIFFADTDEDQRGGRSENRQAFIDSMSDFYSFNNISEHRPFKVDMEPVLKEIPIRLTPFSEWISQQDWNEELDTTAG</sequence>
<dbReference type="InterPro" id="IPR036291">
    <property type="entry name" value="NAD(P)-bd_dom_sf"/>
</dbReference>
<dbReference type="EMBL" id="UINC01003668">
    <property type="protein sequence ID" value="SVA08283.1"/>
    <property type="molecule type" value="Genomic_DNA"/>
</dbReference>
<reference evidence="2" key="1">
    <citation type="submission" date="2018-05" db="EMBL/GenBank/DDBJ databases">
        <authorList>
            <person name="Lanie J.A."/>
            <person name="Ng W.-L."/>
            <person name="Kazmierczak K.M."/>
            <person name="Andrzejewski T.M."/>
            <person name="Davidsen T.M."/>
            <person name="Wayne K.J."/>
            <person name="Tettelin H."/>
            <person name="Glass J.I."/>
            <person name="Rusch D."/>
            <person name="Podicherti R."/>
            <person name="Tsui H.-C.T."/>
            <person name="Winkler M.E."/>
        </authorList>
    </citation>
    <scope>NUCLEOTIDE SEQUENCE</scope>
</reference>
<dbReference type="InterPro" id="IPR051604">
    <property type="entry name" value="Ergot_Alk_Oxidoreductase"/>
</dbReference>
<dbReference type="Pfam" id="PF05368">
    <property type="entry name" value="NmrA"/>
    <property type="match status" value="1"/>
</dbReference>
<accession>A0A381T3L4</accession>
<proteinExistence type="predicted"/>
<dbReference type="PANTHER" id="PTHR43162">
    <property type="match status" value="1"/>
</dbReference>